<keyword evidence="3" id="KW-1185">Reference proteome</keyword>
<feature type="non-terminal residue" evidence="2">
    <location>
        <position position="383"/>
    </location>
</feature>
<reference evidence="3" key="1">
    <citation type="journal article" date="2013" name="Science">
        <title>The Amborella genome and the evolution of flowering plants.</title>
        <authorList>
            <consortium name="Amborella Genome Project"/>
        </authorList>
    </citation>
    <scope>NUCLEOTIDE SEQUENCE [LARGE SCALE GENOMIC DNA]</scope>
</reference>
<feature type="region of interest" description="Disordered" evidence="1">
    <location>
        <begin position="193"/>
        <end position="214"/>
    </location>
</feature>
<name>W1PI22_AMBTC</name>
<feature type="region of interest" description="Disordered" evidence="1">
    <location>
        <begin position="1"/>
        <end position="37"/>
    </location>
</feature>
<dbReference type="Gramene" id="ERN07369">
    <property type="protein sequence ID" value="ERN07369"/>
    <property type="gene ID" value="AMTR_s00019p00237610"/>
</dbReference>
<feature type="compositionally biased region" description="Polar residues" evidence="1">
    <location>
        <begin position="1"/>
        <end position="17"/>
    </location>
</feature>
<evidence type="ECO:0000313" key="2">
    <source>
        <dbReference type="EMBL" id="ERN07369.1"/>
    </source>
</evidence>
<dbReference type="Proteomes" id="UP000017836">
    <property type="component" value="Unassembled WGS sequence"/>
</dbReference>
<organism evidence="2 3">
    <name type="scientific">Amborella trichopoda</name>
    <dbReference type="NCBI Taxonomy" id="13333"/>
    <lineage>
        <taxon>Eukaryota</taxon>
        <taxon>Viridiplantae</taxon>
        <taxon>Streptophyta</taxon>
        <taxon>Embryophyta</taxon>
        <taxon>Tracheophyta</taxon>
        <taxon>Spermatophyta</taxon>
        <taxon>Magnoliopsida</taxon>
        <taxon>Amborellales</taxon>
        <taxon>Amborellaceae</taxon>
        <taxon>Amborella</taxon>
    </lineage>
</organism>
<dbReference type="HOGENOM" id="CLU_722775_0_0_1"/>
<feature type="non-terminal residue" evidence="2">
    <location>
        <position position="1"/>
    </location>
</feature>
<accession>W1PI22</accession>
<gene>
    <name evidence="2" type="ORF">AMTR_s00019p00237610</name>
</gene>
<proteinExistence type="predicted"/>
<evidence type="ECO:0000256" key="1">
    <source>
        <dbReference type="SAM" id="MobiDB-lite"/>
    </source>
</evidence>
<dbReference type="EMBL" id="KI393807">
    <property type="protein sequence ID" value="ERN07369.1"/>
    <property type="molecule type" value="Genomic_DNA"/>
</dbReference>
<evidence type="ECO:0000313" key="3">
    <source>
        <dbReference type="Proteomes" id="UP000017836"/>
    </source>
</evidence>
<feature type="region of interest" description="Disordered" evidence="1">
    <location>
        <begin position="72"/>
        <end position="100"/>
    </location>
</feature>
<dbReference type="AlphaFoldDB" id="W1PI22"/>
<sequence>LPQSAPQGSNNEWTTGSCLKPHRRSSISPPPHSKPLATCRFAYTPQRSIVLPSKPRTRRTCESLGLISIPQGSSVKPIGRRKRPLSLSSQCPQEPERSNRLARSSATCHPVTDSPFQQVAPLDLMPFPAADPFVGVVAEAPTSPPPPISFSHVKDCSSGSIIRLAAHPCNPFISLLTELAVADVTPSAPICQVVSKPGDPNPPSSLARSPPNSPPSSPTLVFPLIPLLFLSPRPLWSSTSSHLSPWLPLLPVAFLPPGLFPLLPSVRPPSFDPPSPQLLQPSSPCPYPIRATCRVGSLFVSPGSCALLRDTGPLVMPSSLPPRASSLPLPPLARIGAPDCGLRPPWTTITYGPPFPRNLTFARLLPPHQHLQPHLAFSPPWKK</sequence>
<protein>
    <submittedName>
        <fullName evidence="2">Uncharacterized protein</fullName>
    </submittedName>
</protein>